<comment type="similarity">
    <text evidence="3 11">Belongs to the phosphohexose mutase family.</text>
</comment>
<evidence type="ECO:0000259" key="15">
    <source>
        <dbReference type="Pfam" id="PF00408"/>
    </source>
</evidence>
<dbReference type="Gene3D" id="3.40.120.10">
    <property type="entry name" value="Alpha-D-Glucose-1,6-Bisphosphate, subunit A, domain 3"/>
    <property type="match status" value="2"/>
</dbReference>
<dbReference type="Pfam" id="PF02878">
    <property type="entry name" value="PGM_PMM_I"/>
    <property type="match status" value="2"/>
</dbReference>
<dbReference type="InterPro" id="IPR049023">
    <property type="entry name" value="AMG1_II"/>
</dbReference>
<dbReference type="CDD" id="cd03086">
    <property type="entry name" value="PGM3"/>
    <property type="match status" value="1"/>
</dbReference>
<dbReference type="AlphaFoldDB" id="A0A7S4USW1"/>
<feature type="domain" description="Alpha-D-phosphohexomutase alpha/beta/alpha" evidence="16">
    <location>
        <begin position="99"/>
        <end position="140"/>
    </location>
</feature>
<reference evidence="19" key="1">
    <citation type="submission" date="2021-01" db="EMBL/GenBank/DDBJ databases">
        <authorList>
            <person name="Corre E."/>
            <person name="Pelletier E."/>
            <person name="Niang G."/>
            <person name="Scheremetjew M."/>
            <person name="Finn R."/>
            <person name="Kale V."/>
            <person name="Holt S."/>
            <person name="Cochrane G."/>
            <person name="Meng A."/>
            <person name="Brown T."/>
            <person name="Cohen L."/>
        </authorList>
    </citation>
    <scope>NUCLEOTIDE SEQUENCE</scope>
    <source>
        <strain evidence="19">CCMP3105</strain>
    </source>
</reference>
<evidence type="ECO:0000259" key="16">
    <source>
        <dbReference type="Pfam" id="PF02878"/>
    </source>
</evidence>
<dbReference type="EC" id="5.4.2.3" evidence="4 11"/>
<dbReference type="GO" id="GO:0006048">
    <property type="term" value="P:UDP-N-acetylglucosamine biosynthetic process"/>
    <property type="evidence" value="ECO:0007669"/>
    <property type="project" value="UniProtKB-UniRule"/>
</dbReference>
<proteinExistence type="inferred from homology"/>
<dbReference type="Pfam" id="PF21405">
    <property type="entry name" value="AMG1_II"/>
    <property type="match status" value="1"/>
</dbReference>
<evidence type="ECO:0000256" key="1">
    <source>
        <dbReference type="ARBA" id="ARBA00000558"/>
    </source>
</evidence>
<dbReference type="InterPro" id="IPR036900">
    <property type="entry name" value="A-D-PHexomutase_C_sf"/>
</dbReference>
<evidence type="ECO:0000256" key="6">
    <source>
        <dbReference type="ARBA" id="ARBA00022723"/>
    </source>
</evidence>
<evidence type="ECO:0000256" key="2">
    <source>
        <dbReference type="ARBA" id="ARBA00004865"/>
    </source>
</evidence>
<feature type="domain" description="Phosphoacetylglucosamine mutase AMG1" evidence="18">
    <location>
        <begin position="227"/>
        <end position="327"/>
    </location>
</feature>
<name>A0A7S4USW1_9DINO</name>
<evidence type="ECO:0000256" key="9">
    <source>
        <dbReference type="ARBA" id="ARBA00031926"/>
    </source>
</evidence>
<dbReference type="InterPro" id="IPR016657">
    <property type="entry name" value="PAGM"/>
</dbReference>
<feature type="binding site" evidence="14">
    <location>
        <position position="324"/>
    </location>
    <ligand>
        <name>Mg(2+)</name>
        <dbReference type="ChEBI" id="CHEBI:18420"/>
    </ligand>
</feature>
<dbReference type="PANTHER" id="PTHR45955">
    <property type="entry name" value="PHOSPHOACETYLGLUCOSAMINE MUTASE"/>
    <property type="match status" value="1"/>
</dbReference>
<feature type="binding site" evidence="14">
    <location>
        <position position="320"/>
    </location>
    <ligand>
        <name>Mg(2+)</name>
        <dbReference type="ChEBI" id="CHEBI:18420"/>
    </ligand>
</feature>
<feature type="active site" description="Phosphoserine intermediate" evidence="12">
    <location>
        <position position="107"/>
    </location>
</feature>
<evidence type="ECO:0000256" key="10">
    <source>
        <dbReference type="ARBA" id="ARBA00032065"/>
    </source>
</evidence>
<comment type="pathway">
    <text evidence="2 11">Nucleotide-sugar biosynthesis; UDP-N-acetyl-alpha-D-glucosamine biosynthesis; N-acetyl-alpha-D-glucosamine 1-phosphate from alpha-D-glucosamine 6-phosphate (route I): step 2/2.</text>
</comment>
<comment type="cofactor">
    <cofactor evidence="11 14">
        <name>Mg(2+)</name>
        <dbReference type="ChEBI" id="CHEBI:18420"/>
    </cofactor>
    <text evidence="11 14">Binds 1 Mg(2+) ion per subunit.</text>
</comment>
<dbReference type="InterPro" id="IPR049022">
    <property type="entry name" value="AMG1_III"/>
</dbReference>
<feature type="domain" description="Alpha-D-phosphohexomutase alpha/beta/alpha" evidence="16">
    <location>
        <begin position="144"/>
        <end position="218"/>
    </location>
</feature>
<evidence type="ECO:0000256" key="14">
    <source>
        <dbReference type="PIRSR" id="PIRSR016408-3"/>
    </source>
</evidence>
<dbReference type="PROSITE" id="PS00710">
    <property type="entry name" value="PGM_PMM"/>
    <property type="match status" value="1"/>
</dbReference>
<evidence type="ECO:0000256" key="8">
    <source>
        <dbReference type="ARBA" id="ARBA00023235"/>
    </source>
</evidence>
<dbReference type="UniPathway" id="UPA00113">
    <property type="reaction ID" value="UER00530"/>
</dbReference>
<sequence length="585" mass="60961">MAQAIWAQATLAPVGRSGTFPPWAAAEMGGSSAKVGVVTADVLASEAAEVGLACHPRGGQPSLGYGTAGFRAAAGCLDHVFYRMGILAAIRSKALGGRVVGVMVTASHNPERDNGVKLVEPMGEMLPVEWEAHATALANAHDDNLAAAIAELMSSLGVDATVRAEVVVGRDTRSSSPSLALAVCDGVGVLRPAVSRSLGLATTPQLHYVVRCENTSGGYGVPSLGGYQTKLVEAYKALVKSAPASKRYQPRLTVDCANGVGAVPLRNMLPQLKEAGLEVELLNDAGGALNEGCGADFVKTKQSPPSGADLASGRRFVSVDGDADRVVYYFSAGGSFRLLDGDRIALLLSHYMALQLKEAGIEDLRLGLVQTAYANGASTACAVKALGEANVLCAKTGVKHCHHTAMALDVGTYFEANGHGTVLFSNKFLERVTAVAKQDGAPGAAASRLLGLRHVINEAVGDAISGILAVEAVLQLLDWSCEEWLAMYSDLPNCQVKVVVADRSAFETTNVERTCVKPEGLQAEIDKLVAEAPCGRSFVRPSGTEDVVRVYAEAQTSEALIKLGQAVVDVVYDRAGGVGTKPHVS</sequence>
<dbReference type="SUPFAM" id="SSF53738">
    <property type="entry name" value="Phosphoglucomutase, first 3 domains"/>
    <property type="match status" value="3"/>
</dbReference>
<dbReference type="FunFam" id="3.40.120.10:FF:000013">
    <property type="entry name" value="Phosphoacetylglucosamine mutase"/>
    <property type="match status" value="1"/>
</dbReference>
<keyword evidence="5" id="KW-0597">Phosphoprotein</keyword>
<feature type="binding site" evidence="13">
    <location>
        <position position="549"/>
    </location>
    <ligand>
        <name>substrate</name>
    </ligand>
</feature>
<protein>
    <recommendedName>
        <fullName evidence="4 11">Phosphoacetylglucosamine mutase</fullName>
        <shortName evidence="11">PAGM</shortName>
        <ecNumber evidence="4 11">5.4.2.3</ecNumber>
    </recommendedName>
    <alternativeName>
        <fullName evidence="10 11">Acetylglucosamine phosphomutase</fullName>
    </alternativeName>
    <alternativeName>
        <fullName evidence="9 11">N-acetylglucosamine-phosphate mutase</fullName>
    </alternativeName>
</protein>
<evidence type="ECO:0000256" key="4">
    <source>
        <dbReference type="ARBA" id="ARBA00012731"/>
    </source>
</evidence>
<dbReference type="FunFam" id="3.30.310.50:FF:000003">
    <property type="entry name" value="Phosphoacetylglucosamine mutase"/>
    <property type="match status" value="1"/>
</dbReference>
<dbReference type="EMBL" id="HBNR01015012">
    <property type="protein sequence ID" value="CAE4570161.1"/>
    <property type="molecule type" value="Transcribed_RNA"/>
</dbReference>
<feature type="domain" description="Phosphoacetylglucosamine mutase AMG1" evidence="17">
    <location>
        <begin position="340"/>
        <end position="479"/>
    </location>
</feature>
<dbReference type="Pfam" id="PF21404">
    <property type="entry name" value="AMG1_III"/>
    <property type="match status" value="1"/>
</dbReference>
<organism evidence="19">
    <name type="scientific">Alexandrium monilatum</name>
    <dbReference type="NCBI Taxonomy" id="311494"/>
    <lineage>
        <taxon>Eukaryota</taxon>
        <taxon>Sar</taxon>
        <taxon>Alveolata</taxon>
        <taxon>Dinophyceae</taxon>
        <taxon>Gonyaulacales</taxon>
        <taxon>Pyrocystaceae</taxon>
        <taxon>Alexandrium</taxon>
    </lineage>
</organism>
<dbReference type="InterPro" id="IPR005844">
    <property type="entry name" value="A-D-PHexomutase_a/b/a-I"/>
</dbReference>
<feature type="domain" description="Alpha-D-phosphohexomutase C-terminal" evidence="15">
    <location>
        <begin position="524"/>
        <end position="567"/>
    </location>
</feature>
<accession>A0A7S4USW1</accession>
<dbReference type="SUPFAM" id="SSF55957">
    <property type="entry name" value="Phosphoglucomutase, C-terminal domain"/>
    <property type="match status" value="1"/>
</dbReference>
<dbReference type="Pfam" id="PF00408">
    <property type="entry name" value="PGM_PMM_IV"/>
    <property type="match status" value="1"/>
</dbReference>
<evidence type="ECO:0000259" key="18">
    <source>
        <dbReference type="Pfam" id="PF21405"/>
    </source>
</evidence>
<gene>
    <name evidence="19" type="ORF">AMON00008_LOCUS9780</name>
</gene>
<dbReference type="Gene3D" id="3.30.310.50">
    <property type="entry name" value="Alpha-D-phosphohexomutase, C-terminal domain"/>
    <property type="match status" value="1"/>
</dbReference>
<evidence type="ECO:0000256" key="5">
    <source>
        <dbReference type="ARBA" id="ARBA00022553"/>
    </source>
</evidence>
<evidence type="ECO:0000256" key="11">
    <source>
        <dbReference type="PIRNR" id="PIRNR016408"/>
    </source>
</evidence>
<dbReference type="InterPro" id="IPR016066">
    <property type="entry name" value="A-D-PHexomutase_CS"/>
</dbReference>
<feature type="binding site" evidence="14">
    <location>
        <position position="322"/>
    </location>
    <ligand>
        <name>Mg(2+)</name>
        <dbReference type="ChEBI" id="CHEBI:18420"/>
    </ligand>
</feature>
<evidence type="ECO:0000256" key="13">
    <source>
        <dbReference type="PIRSR" id="PIRSR016408-2"/>
    </source>
</evidence>
<feature type="binding site" description="via phosphate group" evidence="14">
    <location>
        <position position="107"/>
    </location>
    <ligand>
        <name>Mg(2+)</name>
        <dbReference type="ChEBI" id="CHEBI:18420"/>
    </ligand>
</feature>
<evidence type="ECO:0000256" key="7">
    <source>
        <dbReference type="ARBA" id="ARBA00022842"/>
    </source>
</evidence>
<evidence type="ECO:0000256" key="3">
    <source>
        <dbReference type="ARBA" id="ARBA00010231"/>
    </source>
</evidence>
<dbReference type="GO" id="GO:0000287">
    <property type="term" value="F:magnesium ion binding"/>
    <property type="evidence" value="ECO:0007669"/>
    <property type="project" value="InterPro"/>
</dbReference>
<evidence type="ECO:0000313" key="19">
    <source>
        <dbReference type="EMBL" id="CAE4570161.1"/>
    </source>
</evidence>
<dbReference type="PANTHER" id="PTHR45955:SF1">
    <property type="entry name" value="PHOSPHOACETYLGLUCOSAMINE MUTASE"/>
    <property type="match status" value="1"/>
</dbReference>
<keyword evidence="8 11" id="KW-0413">Isomerase</keyword>
<feature type="binding site" evidence="13">
    <location>
        <begin position="540"/>
        <end position="544"/>
    </location>
    <ligand>
        <name>substrate</name>
    </ligand>
</feature>
<evidence type="ECO:0000256" key="12">
    <source>
        <dbReference type="PIRSR" id="PIRSR016408-1"/>
    </source>
</evidence>
<keyword evidence="7 11" id="KW-0460">Magnesium</keyword>
<dbReference type="GO" id="GO:0004610">
    <property type="term" value="F:phosphoacetylglucosamine mutase activity"/>
    <property type="evidence" value="ECO:0007669"/>
    <property type="project" value="UniProtKB-UniRule"/>
</dbReference>
<keyword evidence="6 11" id="KW-0479">Metal-binding</keyword>
<feature type="binding site" evidence="13">
    <location>
        <begin position="415"/>
        <end position="417"/>
    </location>
    <ligand>
        <name>substrate</name>
    </ligand>
</feature>
<dbReference type="GO" id="GO:0005975">
    <property type="term" value="P:carbohydrate metabolic process"/>
    <property type="evidence" value="ECO:0007669"/>
    <property type="project" value="InterPro"/>
</dbReference>
<dbReference type="InterPro" id="IPR005843">
    <property type="entry name" value="A-D-PHexomutase_C"/>
</dbReference>
<dbReference type="PIRSF" id="PIRSF016408">
    <property type="entry name" value="PAGM"/>
    <property type="match status" value="1"/>
</dbReference>
<comment type="catalytic activity">
    <reaction evidence="1 11">
        <text>N-acetyl-alpha-D-glucosamine 1-phosphate = N-acetyl-D-glucosamine 6-phosphate</text>
        <dbReference type="Rhea" id="RHEA:23804"/>
        <dbReference type="ChEBI" id="CHEBI:57513"/>
        <dbReference type="ChEBI" id="CHEBI:57776"/>
        <dbReference type="EC" id="5.4.2.3"/>
    </reaction>
</comment>
<dbReference type="InterPro" id="IPR016055">
    <property type="entry name" value="A-D-PHexomutase_a/b/a-I/II/III"/>
</dbReference>
<evidence type="ECO:0000259" key="17">
    <source>
        <dbReference type="Pfam" id="PF21404"/>
    </source>
</evidence>